<comment type="cofactor">
    <cofactor evidence="3">
        <name>Zn(2+)</name>
        <dbReference type="ChEBI" id="CHEBI:29105"/>
    </cofactor>
</comment>
<dbReference type="GO" id="GO:0003856">
    <property type="term" value="F:3-dehydroquinate synthase activity"/>
    <property type="evidence" value="ECO:0007669"/>
    <property type="project" value="UniProtKB-UniRule"/>
</dbReference>
<dbReference type="GO" id="GO:0005737">
    <property type="term" value="C:cytoplasm"/>
    <property type="evidence" value="ECO:0007669"/>
    <property type="project" value="UniProtKB-SubCell"/>
</dbReference>
<organism evidence="21 22">
    <name type="scientific">Ornithinibacillus bavariensis</name>
    <dbReference type="NCBI Taxonomy" id="545502"/>
    <lineage>
        <taxon>Bacteria</taxon>
        <taxon>Bacillati</taxon>
        <taxon>Bacillota</taxon>
        <taxon>Bacilli</taxon>
        <taxon>Bacillales</taxon>
        <taxon>Bacillaceae</taxon>
        <taxon>Ornithinibacillus</taxon>
    </lineage>
</organism>
<comment type="cofactor">
    <cofactor evidence="2 18">
        <name>NAD(+)</name>
        <dbReference type="ChEBI" id="CHEBI:57540"/>
    </cofactor>
</comment>
<dbReference type="GO" id="GO:0008652">
    <property type="term" value="P:amino acid biosynthetic process"/>
    <property type="evidence" value="ECO:0007669"/>
    <property type="project" value="UniProtKB-KW"/>
</dbReference>
<name>A0A920C6Z5_9BACI</name>
<dbReference type="InterPro" id="IPR056179">
    <property type="entry name" value="DHQS_C"/>
</dbReference>
<evidence type="ECO:0000256" key="4">
    <source>
        <dbReference type="ARBA" id="ARBA00004496"/>
    </source>
</evidence>
<keyword evidence="17 18" id="KW-0170">Cobalt</keyword>
<feature type="binding site" evidence="18">
    <location>
        <position position="138"/>
    </location>
    <ligand>
        <name>NAD(+)</name>
        <dbReference type="ChEBI" id="CHEBI:57540"/>
    </ligand>
</feature>
<evidence type="ECO:0000256" key="10">
    <source>
        <dbReference type="ARBA" id="ARBA00022605"/>
    </source>
</evidence>
<dbReference type="InterPro" id="IPR030960">
    <property type="entry name" value="DHQS/DOIS_N"/>
</dbReference>
<evidence type="ECO:0000256" key="16">
    <source>
        <dbReference type="ARBA" id="ARBA00023239"/>
    </source>
</evidence>
<comment type="caution">
    <text evidence="18">Lacks conserved residue(s) required for the propagation of feature annotation.</text>
</comment>
<dbReference type="Pfam" id="PF01761">
    <property type="entry name" value="DHQ_synthase"/>
    <property type="match status" value="1"/>
</dbReference>
<keyword evidence="11 18" id="KW-0479">Metal-binding</keyword>
<dbReference type="AlphaFoldDB" id="A0A920C6Z5"/>
<dbReference type="PIRSF" id="PIRSF001455">
    <property type="entry name" value="DHQ_synth"/>
    <property type="match status" value="1"/>
</dbReference>
<feature type="binding site" evidence="18">
    <location>
        <begin position="165"/>
        <end position="168"/>
    </location>
    <ligand>
        <name>NAD(+)</name>
        <dbReference type="ChEBI" id="CHEBI:57540"/>
    </ligand>
</feature>
<evidence type="ECO:0000256" key="14">
    <source>
        <dbReference type="ARBA" id="ARBA00023027"/>
    </source>
</evidence>
<dbReference type="GO" id="GO:0009423">
    <property type="term" value="P:chorismate biosynthetic process"/>
    <property type="evidence" value="ECO:0007669"/>
    <property type="project" value="UniProtKB-UniRule"/>
</dbReference>
<comment type="similarity">
    <text evidence="6 18">Belongs to the sugar phosphate cyclases superfamily. Dehydroquinate synthase family.</text>
</comment>
<keyword evidence="14 18" id="KW-0520">NAD</keyword>
<evidence type="ECO:0000256" key="15">
    <source>
        <dbReference type="ARBA" id="ARBA00023141"/>
    </source>
</evidence>
<comment type="pathway">
    <text evidence="5 18">Metabolic intermediate biosynthesis; chorismate biosynthesis; chorismate from D-erythrose 4-phosphate and phosphoenolpyruvate: step 2/7.</text>
</comment>
<evidence type="ECO:0000256" key="1">
    <source>
        <dbReference type="ARBA" id="ARBA00001393"/>
    </source>
</evidence>
<evidence type="ECO:0000256" key="12">
    <source>
        <dbReference type="ARBA" id="ARBA00022741"/>
    </source>
</evidence>
<comment type="subcellular location">
    <subcellularLocation>
        <location evidence="4 18">Cytoplasm</location>
    </subcellularLocation>
</comment>
<evidence type="ECO:0000256" key="6">
    <source>
        <dbReference type="ARBA" id="ARBA00005412"/>
    </source>
</evidence>
<evidence type="ECO:0000256" key="8">
    <source>
        <dbReference type="ARBA" id="ARBA00017684"/>
    </source>
</evidence>
<dbReference type="NCBIfam" id="TIGR01357">
    <property type="entry name" value="aroB"/>
    <property type="match status" value="1"/>
</dbReference>
<dbReference type="GO" id="GO:0009073">
    <property type="term" value="P:aromatic amino acid family biosynthetic process"/>
    <property type="evidence" value="ECO:0007669"/>
    <property type="project" value="UniProtKB-KW"/>
</dbReference>
<keyword evidence="12 18" id="KW-0547">Nucleotide-binding</keyword>
<protein>
    <recommendedName>
        <fullName evidence="8 18">3-dehydroquinate synthase</fullName>
        <shortName evidence="18">DHQS</shortName>
        <ecNumber evidence="7 18">4.2.3.4</ecNumber>
    </recommendedName>
</protein>
<comment type="cofactor">
    <cofactor evidence="18">
        <name>Co(2+)</name>
        <dbReference type="ChEBI" id="CHEBI:48828"/>
    </cofactor>
    <cofactor evidence="18">
        <name>Zn(2+)</name>
        <dbReference type="ChEBI" id="CHEBI:29105"/>
    </cofactor>
    <text evidence="18">Binds 1 divalent metal cation per subunit. Can use either Co(2+) or Zn(2+).</text>
</comment>
<comment type="function">
    <text evidence="18">Catalyzes the conversion of 3-deoxy-D-arabino-heptulosonate 7-phosphate (DAHP) to dehydroquinate (DHQ).</text>
</comment>
<keyword evidence="15 18" id="KW-0057">Aromatic amino acid biosynthesis</keyword>
<keyword evidence="9 18" id="KW-0963">Cytoplasm</keyword>
<dbReference type="PANTHER" id="PTHR43622:SF7">
    <property type="entry name" value="3-DEHYDROQUINATE SYNTHASE, CHLOROPLASTIC"/>
    <property type="match status" value="1"/>
</dbReference>
<keyword evidence="13 18" id="KW-0862">Zinc</keyword>
<dbReference type="EMBL" id="BORP01000007">
    <property type="protein sequence ID" value="GIO28451.1"/>
    <property type="molecule type" value="Genomic_DNA"/>
</dbReference>
<keyword evidence="22" id="KW-1185">Reference proteome</keyword>
<evidence type="ECO:0000256" key="17">
    <source>
        <dbReference type="ARBA" id="ARBA00023285"/>
    </source>
</evidence>
<feature type="binding site" evidence="18">
    <location>
        <position position="180"/>
    </location>
    <ligand>
        <name>Zn(2+)</name>
        <dbReference type="ChEBI" id="CHEBI:29105"/>
    </ligand>
</feature>
<feature type="binding site" evidence="18">
    <location>
        <begin position="126"/>
        <end position="127"/>
    </location>
    <ligand>
        <name>NAD(+)</name>
        <dbReference type="ChEBI" id="CHEBI:57540"/>
    </ligand>
</feature>
<evidence type="ECO:0000256" key="3">
    <source>
        <dbReference type="ARBA" id="ARBA00001947"/>
    </source>
</evidence>
<dbReference type="Proteomes" id="UP000676917">
    <property type="component" value="Unassembled WGS sequence"/>
</dbReference>
<sequence length="358" mass="39865">MERLVVNSSLQSYTIYMEEKSRFKIPKLLKKEYSSILIITDTNVAKLYSNDIVSSFPHDKVYVVVVDAGEQTKSLDTFYYLHTKAIEYGLDRESLIIALGGGVIGDLAGFVAATFMRGIDYVQMPTTILAHDSSVGGKVAINHEKGKNLIGSFYPPILVLYDTDTLKTLPAREVRSGFAEIIKEAMLADSDLFDRLMSVSLEGLTLEALNLFIYSGLQIKIKLVEADEKETGNRKFLNLGHTLGHALEAKLGYGVLTHGEAVAIGLLFMIYVSERELGASLPTETLIKWFKKNGYINPLTLDMVDELVEIILHDKKTVNQKIQMILLRNLAGPIIQPLEAKKLKSYLQGFIVDGISKR</sequence>
<dbReference type="CDD" id="cd08195">
    <property type="entry name" value="DHQS"/>
    <property type="match status" value="1"/>
</dbReference>
<feature type="binding site" evidence="18">
    <location>
        <position position="241"/>
    </location>
    <ligand>
        <name>Zn(2+)</name>
        <dbReference type="ChEBI" id="CHEBI:29105"/>
    </ligand>
</feature>
<dbReference type="GO" id="GO:0000166">
    <property type="term" value="F:nucleotide binding"/>
    <property type="evidence" value="ECO:0007669"/>
    <property type="project" value="UniProtKB-KW"/>
</dbReference>
<dbReference type="Gene3D" id="1.20.1090.10">
    <property type="entry name" value="Dehydroquinate synthase-like - alpha domain"/>
    <property type="match status" value="1"/>
</dbReference>
<dbReference type="InterPro" id="IPR030963">
    <property type="entry name" value="DHQ_synth_fam"/>
</dbReference>
<keyword evidence="16 18" id="KW-0456">Lyase</keyword>
<evidence type="ECO:0000259" key="20">
    <source>
        <dbReference type="Pfam" id="PF24621"/>
    </source>
</evidence>
<dbReference type="GO" id="GO:0046872">
    <property type="term" value="F:metal ion binding"/>
    <property type="evidence" value="ECO:0007669"/>
    <property type="project" value="UniProtKB-KW"/>
</dbReference>
<comment type="caution">
    <text evidence="21">The sequence shown here is derived from an EMBL/GenBank/DDBJ whole genome shotgun (WGS) entry which is preliminary data.</text>
</comment>
<evidence type="ECO:0000256" key="2">
    <source>
        <dbReference type="ARBA" id="ARBA00001911"/>
    </source>
</evidence>
<dbReference type="EC" id="4.2.3.4" evidence="7 18"/>
<evidence type="ECO:0000313" key="22">
    <source>
        <dbReference type="Proteomes" id="UP000676917"/>
    </source>
</evidence>
<comment type="catalytic activity">
    <reaction evidence="1 18">
        <text>7-phospho-2-dehydro-3-deoxy-D-arabino-heptonate = 3-dehydroquinate + phosphate</text>
        <dbReference type="Rhea" id="RHEA:21968"/>
        <dbReference type="ChEBI" id="CHEBI:32364"/>
        <dbReference type="ChEBI" id="CHEBI:43474"/>
        <dbReference type="ChEBI" id="CHEBI:58394"/>
        <dbReference type="EC" id="4.2.3.4"/>
    </reaction>
</comment>
<evidence type="ECO:0000256" key="5">
    <source>
        <dbReference type="ARBA" id="ARBA00004661"/>
    </source>
</evidence>
<feature type="binding site" evidence="18">
    <location>
        <position position="258"/>
    </location>
    <ligand>
        <name>Zn(2+)</name>
        <dbReference type="ChEBI" id="CHEBI:29105"/>
    </ligand>
</feature>
<evidence type="ECO:0000313" key="21">
    <source>
        <dbReference type="EMBL" id="GIO28451.1"/>
    </source>
</evidence>
<proteinExistence type="inferred from homology"/>
<evidence type="ECO:0000256" key="7">
    <source>
        <dbReference type="ARBA" id="ARBA00013031"/>
    </source>
</evidence>
<dbReference type="FunFam" id="3.40.50.1970:FF:000007">
    <property type="entry name" value="Pentafunctional AROM polypeptide"/>
    <property type="match status" value="1"/>
</dbReference>
<evidence type="ECO:0000256" key="13">
    <source>
        <dbReference type="ARBA" id="ARBA00022833"/>
    </source>
</evidence>
<evidence type="ECO:0000259" key="19">
    <source>
        <dbReference type="Pfam" id="PF01761"/>
    </source>
</evidence>
<dbReference type="Pfam" id="PF24621">
    <property type="entry name" value="DHQS_C"/>
    <property type="match status" value="1"/>
</dbReference>
<feature type="binding site" evidence="18">
    <location>
        <begin position="102"/>
        <end position="106"/>
    </location>
    <ligand>
        <name>NAD(+)</name>
        <dbReference type="ChEBI" id="CHEBI:57540"/>
    </ligand>
</feature>
<dbReference type="RefSeq" id="WP_212921916.1">
    <property type="nucleotide sequence ID" value="NZ_BORP01000007.1"/>
</dbReference>
<dbReference type="InterPro" id="IPR016037">
    <property type="entry name" value="DHQ_synth_AroB"/>
</dbReference>
<dbReference type="SUPFAM" id="SSF56796">
    <property type="entry name" value="Dehydroquinate synthase-like"/>
    <property type="match status" value="1"/>
</dbReference>
<dbReference type="PANTHER" id="PTHR43622">
    <property type="entry name" value="3-DEHYDROQUINATE SYNTHASE"/>
    <property type="match status" value="1"/>
</dbReference>
<evidence type="ECO:0000256" key="11">
    <source>
        <dbReference type="ARBA" id="ARBA00022723"/>
    </source>
</evidence>
<feature type="domain" description="3-dehydroquinate synthase C-terminal" evidence="20">
    <location>
        <begin position="177"/>
        <end position="317"/>
    </location>
</feature>
<dbReference type="Gene3D" id="3.40.50.1970">
    <property type="match status" value="1"/>
</dbReference>
<evidence type="ECO:0000256" key="18">
    <source>
        <dbReference type="HAMAP-Rule" id="MF_00110"/>
    </source>
</evidence>
<accession>A0A920C6Z5</accession>
<feature type="domain" description="3-dehydroquinate synthase N-terminal" evidence="19">
    <location>
        <begin position="64"/>
        <end position="175"/>
    </location>
</feature>
<gene>
    <name evidence="18 21" type="primary">aroB</name>
    <name evidence="21" type="ORF">J43TS3_30620</name>
</gene>
<dbReference type="HAMAP" id="MF_00110">
    <property type="entry name" value="DHQ_synthase"/>
    <property type="match status" value="1"/>
</dbReference>
<feature type="binding site" evidence="18">
    <location>
        <position position="147"/>
    </location>
    <ligand>
        <name>NAD(+)</name>
        <dbReference type="ChEBI" id="CHEBI:57540"/>
    </ligand>
</feature>
<evidence type="ECO:0000256" key="9">
    <source>
        <dbReference type="ARBA" id="ARBA00022490"/>
    </source>
</evidence>
<dbReference type="InterPro" id="IPR050071">
    <property type="entry name" value="Dehydroquinate_synthase"/>
</dbReference>
<keyword evidence="10 18" id="KW-0028">Amino-acid biosynthesis</keyword>
<reference evidence="21" key="1">
    <citation type="submission" date="2021-03" db="EMBL/GenBank/DDBJ databases">
        <title>Antimicrobial resistance genes in bacteria isolated from Japanese honey, and their potential for conferring macrolide and lincosamide resistance in the American foulbrood pathogen Paenibacillus larvae.</title>
        <authorList>
            <person name="Okamoto M."/>
            <person name="Kumagai M."/>
            <person name="Kanamori H."/>
            <person name="Takamatsu D."/>
        </authorList>
    </citation>
    <scope>NUCLEOTIDE SEQUENCE</scope>
    <source>
        <strain evidence="21">J43TS3</strain>
    </source>
</reference>